<feature type="transmembrane region" description="Helical" evidence="1">
    <location>
        <begin position="409"/>
        <end position="431"/>
    </location>
</feature>
<feature type="transmembrane region" description="Helical" evidence="1">
    <location>
        <begin position="462"/>
        <end position="479"/>
    </location>
</feature>
<feature type="transmembrane region" description="Helical" evidence="1">
    <location>
        <begin position="491"/>
        <end position="509"/>
    </location>
</feature>
<feature type="transmembrane region" description="Helical" evidence="1">
    <location>
        <begin position="837"/>
        <end position="855"/>
    </location>
</feature>
<proteinExistence type="predicted"/>
<feature type="transmembrane region" description="Helical" evidence="1">
    <location>
        <begin position="284"/>
        <end position="304"/>
    </location>
</feature>
<feature type="transmembrane region" description="Helical" evidence="1">
    <location>
        <begin position="127"/>
        <end position="146"/>
    </location>
</feature>
<keyword evidence="1" id="KW-0812">Transmembrane</keyword>
<organism evidence="2 3">
    <name type="scientific">Sphingomonas melonis</name>
    <dbReference type="NCBI Taxonomy" id="152682"/>
    <lineage>
        <taxon>Bacteria</taxon>
        <taxon>Pseudomonadati</taxon>
        <taxon>Pseudomonadota</taxon>
        <taxon>Alphaproteobacteria</taxon>
        <taxon>Sphingomonadales</taxon>
        <taxon>Sphingomonadaceae</taxon>
        <taxon>Sphingomonas</taxon>
    </lineage>
</organism>
<feature type="transmembrane region" description="Helical" evidence="1">
    <location>
        <begin position="687"/>
        <end position="706"/>
    </location>
</feature>
<keyword evidence="1" id="KW-1133">Transmembrane helix</keyword>
<evidence type="ECO:0000313" key="2">
    <source>
        <dbReference type="EMBL" id="NYD92084.1"/>
    </source>
</evidence>
<sequence>MDVLMILMIAALAALWRKVTLLQQRIDRLEQGARSAPAIEMPAEPLVDEGSPPAPSPVPVPFPVPAPVPAPPHPPAEAPARRHEPARLVIGERPKPAAPRPAPTADAVTRPRERAGFEEIFGRRLPIWAGGITLAVAGVLIVRYSIQAGLLSPLVRIGLGLLFGGGLIAGAEAALRYAERVGDARVRQALAGAGIATLYGTTIAAANLYHLVGSTVAFAGLAAITALAAGLSLRFGAPSALLGLVGGLAAPALVGASQPDVPLLTLYLTLTVGGLCALGRQQRWWWLGAAALVGGFGWGTLLILGKAFDIADVLAVGLYTLALAIGLPLLLVGERARMVRLAGALVGCAQLAALVAVDGFAPLHWALFGLISVAIVWLSRRDPLFADMPAAGLAVAILLGLAWPNPDSTGLVLLLIGMAAIYGAPATLRVWRADSRRIDAPSIAAVSVAAGLLPLLTLSRSAAAVAALLGALLSAANAWRGWHHPQRRDDARFALLTMTTAALLQIAVMQALPQWAWAPAAALLALALIRLGVGAQDERIVRSGDAAALLTALLLLADPGLPRLVGVAQPVDLTTCVTWGVPTVVAALLGWLMAPRRTWLWPPAAVLIGYGAAAQVVSAFWLPLVPAAITALLAATRRGLLIPAVYTAVVLMTAWAAVPVEHWVFAGVAALAGRFVAVQAWPPLLEATLRIGLPGLAILAAAALLPAETLPRRRMRRIGYAIAGAALMLAAHVAYKQLFALHTPADAFRYAMAERTVWQMLLAAAAVLAWRRHARLLAIACGGTAVAHFLWFTVIIANPLWVPQQVGVWLVPAYGVAGFLVWAAPRALPNASRTRDLALMALITLGSFTLLRQTLPPLDAGTGEGEQIARSILALALAGLFLWIGIVRSLRDWRIASLALMLIAVVKVFLFDAAGLGGLARIVSFAALGFSLIGVGWLYSRYLPNDAH</sequence>
<feature type="transmembrane region" description="Helical" evidence="1">
    <location>
        <begin position="515"/>
        <end position="533"/>
    </location>
</feature>
<comment type="caution">
    <text evidence="2">The sequence shown here is derived from an EMBL/GenBank/DDBJ whole genome shotgun (WGS) entry which is preliminary data.</text>
</comment>
<feature type="transmembrane region" description="Helical" evidence="1">
    <location>
        <begin position="263"/>
        <end position="279"/>
    </location>
</feature>
<accession>A0A7Y9FRG7</accession>
<feature type="transmembrane region" description="Helical" evidence="1">
    <location>
        <begin position="606"/>
        <end position="634"/>
    </location>
</feature>
<feature type="transmembrane region" description="Helical" evidence="1">
    <location>
        <begin position="339"/>
        <end position="357"/>
    </location>
</feature>
<feature type="transmembrane region" description="Helical" evidence="1">
    <location>
        <begin position="215"/>
        <end position="233"/>
    </location>
</feature>
<reference evidence="2 3" key="2">
    <citation type="submission" date="2020-08" db="EMBL/GenBank/DDBJ databases">
        <title>The Agave Microbiome: Exploring the role of microbial communities in plant adaptations to desert environments.</title>
        <authorList>
            <person name="Partida-Martinez L.P."/>
        </authorList>
    </citation>
    <scope>NUCLEOTIDE SEQUENCE [LARGE SCALE GENOMIC DNA]</scope>
    <source>
        <strain evidence="2 3">AS2.3</strain>
    </source>
</reference>
<feature type="transmembrane region" description="Helical" evidence="1">
    <location>
        <begin position="806"/>
        <end position="825"/>
    </location>
</feature>
<feature type="transmembrane region" description="Helical" evidence="1">
    <location>
        <begin position="158"/>
        <end position="178"/>
    </location>
</feature>
<feature type="transmembrane region" description="Helical" evidence="1">
    <location>
        <begin position="922"/>
        <end position="940"/>
    </location>
</feature>
<feature type="transmembrane region" description="Helical" evidence="1">
    <location>
        <begin position="577"/>
        <end position="594"/>
    </location>
</feature>
<feature type="transmembrane region" description="Helical" evidence="1">
    <location>
        <begin position="190"/>
        <end position="209"/>
    </location>
</feature>
<gene>
    <name evidence="2" type="ORF">HD841_003904</name>
</gene>
<feature type="transmembrane region" description="Helical" evidence="1">
    <location>
        <begin position="898"/>
        <end position="916"/>
    </location>
</feature>
<feature type="transmembrane region" description="Helical" evidence="1">
    <location>
        <begin position="240"/>
        <end position="257"/>
    </location>
</feature>
<evidence type="ECO:0000256" key="1">
    <source>
        <dbReference type="SAM" id="Phobius"/>
    </source>
</evidence>
<dbReference type="PANTHER" id="PTHR38434">
    <property type="entry name" value="BLL2549 PROTEIN"/>
    <property type="match status" value="1"/>
</dbReference>
<feature type="transmembrane region" description="Helical" evidence="1">
    <location>
        <begin position="867"/>
        <end position="886"/>
    </location>
</feature>
<evidence type="ECO:0000313" key="3">
    <source>
        <dbReference type="Proteomes" id="UP000517753"/>
    </source>
</evidence>
<keyword evidence="1" id="KW-0472">Membrane</keyword>
<feature type="transmembrane region" description="Helical" evidence="1">
    <location>
        <begin position="363"/>
        <end position="379"/>
    </location>
</feature>
<keyword evidence="3" id="KW-1185">Reference proteome</keyword>
<protein>
    <submittedName>
        <fullName evidence="2">Putative membrane protein</fullName>
    </submittedName>
</protein>
<dbReference type="Proteomes" id="UP000517753">
    <property type="component" value="Unassembled WGS sequence"/>
</dbReference>
<dbReference type="PANTHER" id="PTHR38434:SF1">
    <property type="entry name" value="BLL2549 PROTEIN"/>
    <property type="match status" value="1"/>
</dbReference>
<reference evidence="2 3" key="1">
    <citation type="submission" date="2020-07" db="EMBL/GenBank/DDBJ databases">
        <authorList>
            <person name="Partida-Martinez L."/>
            <person name="Huntemann M."/>
            <person name="Clum A."/>
            <person name="Wang J."/>
            <person name="Palaniappan K."/>
            <person name="Ritter S."/>
            <person name="Chen I.-M."/>
            <person name="Stamatis D."/>
            <person name="Reddy T."/>
            <person name="O'Malley R."/>
            <person name="Daum C."/>
            <person name="Shapiro N."/>
            <person name="Ivanova N."/>
            <person name="Kyrpides N."/>
            <person name="Woyke T."/>
        </authorList>
    </citation>
    <scope>NUCLEOTIDE SEQUENCE [LARGE SCALE GENOMIC DNA]</scope>
    <source>
        <strain evidence="2 3">AS2.3</strain>
    </source>
</reference>
<feature type="transmembrane region" description="Helical" evidence="1">
    <location>
        <begin position="438"/>
        <end position="456"/>
    </location>
</feature>
<feature type="transmembrane region" description="Helical" evidence="1">
    <location>
        <begin position="640"/>
        <end position="658"/>
    </location>
</feature>
<dbReference type="InterPro" id="IPR019286">
    <property type="entry name" value="DUF2339_TM"/>
</dbReference>
<feature type="transmembrane region" description="Helical" evidence="1">
    <location>
        <begin position="776"/>
        <end position="800"/>
    </location>
</feature>
<feature type="transmembrane region" description="Helical" evidence="1">
    <location>
        <begin position="310"/>
        <end position="332"/>
    </location>
</feature>
<feature type="transmembrane region" description="Helical" evidence="1">
    <location>
        <begin position="384"/>
        <end position="403"/>
    </location>
</feature>
<dbReference type="Pfam" id="PF10101">
    <property type="entry name" value="DUF2339"/>
    <property type="match status" value="1"/>
</dbReference>
<feature type="transmembrane region" description="Helical" evidence="1">
    <location>
        <begin position="747"/>
        <end position="769"/>
    </location>
</feature>
<dbReference type="AlphaFoldDB" id="A0A7Y9FRG7"/>
<name>A0A7Y9FRG7_9SPHN</name>
<feature type="transmembrane region" description="Helical" evidence="1">
    <location>
        <begin position="718"/>
        <end position="735"/>
    </location>
</feature>
<dbReference type="EMBL" id="JACCBY010000009">
    <property type="protein sequence ID" value="NYD92084.1"/>
    <property type="molecule type" value="Genomic_DNA"/>
</dbReference>